<dbReference type="Proteomes" id="UP000481861">
    <property type="component" value="Unassembled WGS sequence"/>
</dbReference>
<accession>A0A7C8M5A3</accession>
<evidence type="ECO:0000256" key="2">
    <source>
        <dbReference type="ARBA" id="ARBA00023002"/>
    </source>
</evidence>
<proteinExistence type="inferred from homology"/>
<keyword evidence="4" id="KW-1185">Reference proteome</keyword>
<gene>
    <name evidence="3" type="ORF">BDV95DRAFT_611994</name>
</gene>
<evidence type="ECO:0000313" key="3">
    <source>
        <dbReference type="EMBL" id="KAF2866123.1"/>
    </source>
</evidence>
<evidence type="ECO:0000256" key="1">
    <source>
        <dbReference type="ARBA" id="ARBA00006484"/>
    </source>
</evidence>
<dbReference type="Pfam" id="PF00106">
    <property type="entry name" value="adh_short"/>
    <property type="match status" value="1"/>
</dbReference>
<dbReference type="GO" id="GO:0016491">
    <property type="term" value="F:oxidoreductase activity"/>
    <property type="evidence" value="ECO:0007669"/>
    <property type="project" value="UniProtKB-KW"/>
</dbReference>
<dbReference type="SUPFAM" id="SSF51735">
    <property type="entry name" value="NAD(P)-binding Rossmann-fold domains"/>
    <property type="match status" value="1"/>
</dbReference>
<dbReference type="EMBL" id="JAADJZ010000029">
    <property type="protein sequence ID" value="KAF2866123.1"/>
    <property type="molecule type" value="Genomic_DNA"/>
</dbReference>
<reference evidence="3 4" key="1">
    <citation type="submission" date="2020-01" db="EMBL/GenBank/DDBJ databases">
        <authorList>
            <consortium name="DOE Joint Genome Institute"/>
            <person name="Haridas S."/>
            <person name="Albert R."/>
            <person name="Binder M."/>
            <person name="Bloem J."/>
            <person name="Labutti K."/>
            <person name="Salamov A."/>
            <person name="Andreopoulos B."/>
            <person name="Baker S.E."/>
            <person name="Barry K."/>
            <person name="Bills G."/>
            <person name="Bluhm B.H."/>
            <person name="Cannon C."/>
            <person name="Castanera R."/>
            <person name="Culley D.E."/>
            <person name="Daum C."/>
            <person name="Ezra D."/>
            <person name="Gonzalez J.B."/>
            <person name="Henrissat B."/>
            <person name="Kuo A."/>
            <person name="Liang C."/>
            <person name="Lipzen A."/>
            <person name="Lutzoni F."/>
            <person name="Magnuson J."/>
            <person name="Mondo S."/>
            <person name="Nolan M."/>
            <person name="Ohm R."/>
            <person name="Pangilinan J."/>
            <person name="Park H.-J.H."/>
            <person name="Ramirez L."/>
            <person name="Alfaro M."/>
            <person name="Sun H."/>
            <person name="Tritt A."/>
            <person name="Yoshinaga Y."/>
            <person name="Zwiers L.-H.L."/>
            <person name="Turgeon B.G."/>
            <person name="Goodwin S.B."/>
            <person name="Spatafora J.W."/>
            <person name="Crous P.W."/>
            <person name="Grigoriev I.V."/>
        </authorList>
    </citation>
    <scope>NUCLEOTIDE SEQUENCE [LARGE SCALE GENOMIC DNA]</scope>
    <source>
        <strain evidence="3 4">CBS 611.86</strain>
    </source>
</reference>
<evidence type="ECO:0000313" key="4">
    <source>
        <dbReference type="Proteomes" id="UP000481861"/>
    </source>
</evidence>
<dbReference type="InterPro" id="IPR002347">
    <property type="entry name" value="SDR_fam"/>
</dbReference>
<dbReference type="AlphaFoldDB" id="A0A7C8M5A3"/>
<sequence>MASNSSFDLKTGGLEVARTYSAQASGRTVLVTGVSVDTLGDAIVRSFAEGGASVIIITGRSDERLAEVIKALSSDYPSTKFRPLKFDLASLKSVHAAAQELLDDTTIPQIDILVACGGLHDFKDERTLTVDGLELHLGVNHMSHHHFITQLLPKLRASAKKSAPGTTRVIMIASQVWACSPFRFSDYNFDGNPLAADEKGHFELLTAAFGTQPTDGYDHTIAYAQSKTANALFAVHANEIWASENISAFALHPGIVGTQSAAPLFDSLPKETVAKFGFMKTIDQGAATALVAALDPGLKPEGGVTLEDCQITSVPEWVTDKEKAAKLWALSEELISSKLAA</sequence>
<comment type="caution">
    <text evidence="3">The sequence shown here is derived from an EMBL/GenBank/DDBJ whole genome shotgun (WGS) entry which is preliminary data.</text>
</comment>
<name>A0A7C8M5A3_9PLEO</name>
<organism evidence="3 4">
    <name type="scientific">Massariosphaeria phaeospora</name>
    <dbReference type="NCBI Taxonomy" id="100035"/>
    <lineage>
        <taxon>Eukaryota</taxon>
        <taxon>Fungi</taxon>
        <taxon>Dikarya</taxon>
        <taxon>Ascomycota</taxon>
        <taxon>Pezizomycotina</taxon>
        <taxon>Dothideomycetes</taxon>
        <taxon>Pleosporomycetidae</taxon>
        <taxon>Pleosporales</taxon>
        <taxon>Pleosporales incertae sedis</taxon>
        <taxon>Massariosphaeria</taxon>
    </lineage>
</organism>
<dbReference type="PANTHER" id="PTHR24320">
    <property type="entry name" value="RETINOL DEHYDROGENASE"/>
    <property type="match status" value="1"/>
</dbReference>
<dbReference type="PANTHER" id="PTHR24320:SF283">
    <property type="entry name" value="RETINOL DEHYDROGENASE 11"/>
    <property type="match status" value="1"/>
</dbReference>
<protein>
    <submittedName>
        <fullName evidence="3">Retinol dehydrogenase 12</fullName>
    </submittedName>
</protein>
<dbReference type="Gene3D" id="3.40.50.720">
    <property type="entry name" value="NAD(P)-binding Rossmann-like Domain"/>
    <property type="match status" value="1"/>
</dbReference>
<keyword evidence="2" id="KW-0560">Oxidoreductase</keyword>
<dbReference type="InterPro" id="IPR036291">
    <property type="entry name" value="NAD(P)-bd_dom_sf"/>
</dbReference>
<comment type="similarity">
    <text evidence="1">Belongs to the short-chain dehydrogenases/reductases (SDR) family.</text>
</comment>
<dbReference type="OrthoDB" id="191139at2759"/>